<dbReference type="EMBL" id="SDOV01000009">
    <property type="protein sequence ID" value="KAH7636943.1"/>
    <property type="molecule type" value="Genomic_DNA"/>
</dbReference>
<comment type="caution">
    <text evidence="1">The sequence shown here is derived from an EMBL/GenBank/DDBJ whole genome shotgun (WGS) entry which is preliminary data.</text>
</comment>
<evidence type="ECO:0000313" key="1">
    <source>
        <dbReference type="EMBL" id="KAH7636943.1"/>
    </source>
</evidence>
<protein>
    <submittedName>
        <fullName evidence="1">Uncharacterized protein</fullName>
    </submittedName>
</protein>
<reference evidence="1" key="2">
    <citation type="journal article" date="2021" name="World Allergy Organ. J.">
        <title>Chromosome-level assembly of Dermatophagoides farinae genome and transcriptome reveals two novel allergens Der f 37 and Der f 39.</title>
        <authorList>
            <person name="Chen J."/>
            <person name="Cai Z."/>
            <person name="Fan D."/>
            <person name="Hu J."/>
            <person name="Hou Y."/>
            <person name="He Y."/>
            <person name="Zhang Z."/>
            <person name="Zhao Z."/>
            <person name="Gao P."/>
            <person name="Hu W."/>
            <person name="Sun J."/>
            <person name="Li J."/>
            <person name="Ji K."/>
        </authorList>
    </citation>
    <scope>NUCLEOTIDE SEQUENCE</scope>
    <source>
        <strain evidence="1">JKM2019</strain>
    </source>
</reference>
<dbReference type="AlphaFoldDB" id="A0A9D4NQH4"/>
<reference evidence="1" key="1">
    <citation type="submission" date="2020-06" db="EMBL/GenBank/DDBJ databases">
        <authorList>
            <person name="Ji K."/>
            <person name="Li J."/>
        </authorList>
    </citation>
    <scope>NUCLEOTIDE SEQUENCE</scope>
    <source>
        <strain evidence="1">JKM2019</strain>
        <tissue evidence="1">Whole body</tissue>
    </source>
</reference>
<sequence>MVIVNNQLVDSNQTLSCLKGAVTSKKIVEGINFKIIDLKKFILPRRYQRQRCVLNRALRRDRYRMIDFVIEI</sequence>
<organism evidence="1">
    <name type="scientific">Dermatophagoides farinae</name>
    <name type="common">American house dust mite</name>
    <dbReference type="NCBI Taxonomy" id="6954"/>
    <lineage>
        <taxon>Eukaryota</taxon>
        <taxon>Metazoa</taxon>
        <taxon>Ecdysozoa</taxon>
        <taxon>Arthropoda</taxon>
        <taxon>Chelicerata</taxon>
        <taxon>Arachnida</taxon>
        <taxon>Acari</taxon>
        <taxon>Acariformes</taxon>
        <taxon>Sarcoptiformes</taxon>
        <taxon>Astigmata</taxon>
        <taxon>Psoroptidia</taxon>
        <taxon>Analgoidea</taxon>
        <taxon>Pyroglyphidae</taxon>
        <taxon>Dermatophagoidinae</taxon>
        <taxon>Dermatophagoides</taxon>
    </lineage>
</organism>
<name>A0A9D4NQH4_DERFA</name>
<accession>A0A9D4NQH4</accession>
<gene>
    <name evidence="1" type="ORF">HUG17_7149</name>
</gene>
<proteinExistence type="predicted"/>
<dbReference type="Proteomes" id="UP000828236">
    <property type="component" value="Unassembled WGS sequence"/>
</dbReference>